<organism evidence="2 3">
    <name type="scientific">Strix occidentalis caurina</name>
    <name type="common">northern spotted owl</name>
    <dbReference type="NCBI Taxonomy" id="311401"/>
    <lineage>
        <taxon>Eukaryota</taxon>
        <taxon>Metazoa</taxon>
        <taxon>Chordata</taxon>
        <taxon>Craniata</taxon>
        <taxon>Vertebrata</taxon>
        <taxon>Euteleostomi</taxon>
        <taxon>Archelosauria</taxon>
        <taxon>Archosauria</taxon>
        <taxon>Dinosauria</taxon>
        <taxon>Saurischia</taxon>
        <taxon>Theropoda</taxon>
        <taxon>Coelurosauria</taxon>
        <taxon>Aves</taxon>
        <taxon>Neognathae</taxon>
        <taxon>Neoaves</taxon>
        <taxon>Telluraves</taxon>
        <taxon>Strigiformes</taxon>
        <taxon>Strigidae</taxon>
        <taxon>Strix</taxon>
    </lineage>
</organism>
<evidence type="ECO:0000313" key="3">
    <source>
        <dbReference type="Proteomes" id="UP000694551"/>
    </source>
</evidence>
<dbReference type="AlphaFoldDB" id="A0A8D0EG96"/>
<proteinExistence type="predicted"/>
<protein>
    <submittedName>
        <fullName evidence="2">Uncharacterized protein</fullName>
    </submittedName>
</protein>
<keyword evidence="3" id="KW-1185">Reference proteome</keyword>
<reference evidence="2" key="2">
    <citation type="submission" date="2025-09" db="UniProtKB">
        <authorList>
            <consortium name="Ensembl"/>
        </authorList>
    </citation>
    <scope>IDENTIFICATION</scope>
</reference>
<dbReference type="Ensembl" id="ENSSOCT00000000885.1">
    <property type="protein sequence ID" value="ENSSOCP00000000864.1"/>
    <property type="gene ID" value="ENSSOCG00000000704.1"/>
</dbReference>
<dbReference type="Proteomes" id="UP000694551">
    <property type="component" value="Unplaced"/>
</dbReference>
<sequence>MGALTCSVTDLGCALQPRTPGLKRSAGSASQVAGTTGTRHHTWINMVTLTIYCYFSQTWQDSTSPPAAPSHSREQAPGSLPCHVSLLFLQR</sequence>
<name>A0A8D0EG96_STROC</name>
<accession>A0A8D0EG96</accession>
<evidence type="ECO:0000256" key="1">
    <source>
        <dbReference type="SAM" id="MobiDB-lite"/>
    </source>
</evidence>
<feature type="region of interest" description="Disordered" evidence="1">
    <location>
        <begin position="60"/>
        <end position="79"/>
    </location>
</feature>
<evidence type="ECO:0000313" key="2">
    <source>
        <dbReference type="Ensembl" id="ENSSOCP00000000864.1"/>
    </source>
</evidence>
<reference evidence="2" key="1">
    <citation type="submission" date="2025-08" db="UniProtKB">
        <authorList>
            <consortium name="Ensembl"/>
        </authorList>
    </citation>
    <scope>IDENTIFICATION</scope>
</reference>